<keyword evidence="2" id="KW-1185">Reference proteome</keyword>
<name>A0A5D0RLC7_9RHOB</name>
<gene>
    <name evidence="1" type="ORF">FVF75_07825</name>
</gene>
<dbReference type="Pfam" id="PF11316">
    <property type="entry name" value="Rhamno_transf"/>
    <property type="match status" value="1"/>
</dbReference>
<sequence>MGATILGFCRFSFFGPSDTKIDYSDRDEAHRTLYAPERMETRFELFENLMLPGVAAQTDKDFRLVVVTSSTMPAPYRARLADVVAGIPQIELVVSEETRLAHVLRPYVSDPEVAGQGLLQFRCDDDDGMSRHYIARLRRWLPALRDRMIVTFPRGLMLYRDGKGPQLHPMYRNLTGAGYAHYTAGPTTKNVFGYSHINSGRRFPFISDPGFSSYIQSFTATSDTAFRAERKIRQFQKATGIETGPRAAKFVEEALADDFNYLSEDGLKQLLLRAEGASVGA</sequence>
<evidence type="ECO:0000313" key="2">
    <source>
        <dbReference type="Proteomes" id="UP000322080"/>
    </source>
</evidence>
<protein>
    <recommendedName>
        <fullName evidence="3">Rhamnosyl transferase</fullName>
    </recommendedName>
</protein>
<dbReference type="InterPro" id="IPR021466">
    <property type="entry name" value="Put_rhamnosyl_transferase"/>
</dbReference>
<accession>A0A5D0RLC7</accession>
<dbReference type="RefSeq" id="WP_148377423.1">
    <property type="nucleotide sequence ID" value="NZ_VSIY01000005.1"/>
</dbReference>
<dbReference type="AlphaFoldDB" id="A0A5D0RLC7"/>
<comment type="caution">
    <text evidence="1">The sequence shown here is derived from an EMBL/GenBank/DDBJ whole genome shotgun (WGS) entry which is preliminary data.</text>
</comment>
<evidence type="ECO:0000313" key="1">
    <source>
        <dbReference type="EMBL" id="TYB81615.1"/>
    </source>
</evidence>
<dbReference type="EMBL" id="VSIY01000005">
    <property type="protein sequence ID" value="TYB81615.1"/>
    <property type="molecule type" value="Genomic_DNA"/>
</dbReference>
<dbReference type="Proteomes" id="UP000322080">
    <property type="component" value="Unassembled WGS sequence"/>
</dbReference>
<reference evidence="1 2" key="1">
    <citation type="submission" date="2019-08" db="EMBL/GenBank/DDBJ databases">
        <title>Identification of a novel species of the genus Boseongicola.</title>
        <authorList>
            <person name="Zhang X.-Q."/>
        </authorList>
    </citation>
    <scope>NUCLEOTIDE SEQUENCE [LARGE SCALE GENOMIC DNA]</scope>
    <source>
        <strain evidence="1 2">HY14</strain>
    </source>
</reference>
<organism evidence="1 2">
    <name type="scientific">Maritimibacter fusiformis</name>
    <dbReference type="NCBI Taxonomy" id="2603819"/>
    <lineage>
        <taxon>Bacteria</taxon>
        <taxon>Pseudomonadati</taxon>
        <taxon>Pseudomonadota</taxon>
        <taxon>Alphaproteobacteria</taxon>
        <taxon>Rhodobacterales</taxon>
        <taxon>Roseobacteraceae</taxon>
        <taxon>Maritimibacter</taxon>
    </lineage>
</organism>
<evidence type="ECO:0008006" key="3">
    <source>
        <dbReference type="Google" id="ProtNLM"/>
    </source>
</evidence>
<proteinExistence type="predicted"/>